<evidence type="ECO:0000256" key="4">
    <source>
        <dbReference type="ARBA" id="ARBA00022763"/>
    </source>
</evidence>
<keyword evidence="7" id="KW-0804">Transcription</keyword>
<dbReference type="RefSeq" id="XP_028462400.1">
    <property type="nucleotide sequence ID" value="XM_028611015.1"/>
</dbReference>
<dbReference type="InterPro" id="IPR013178">
    <property type="entry name" value="Histone_AcTrfase_Rtt109/CBP"/>
</dbReference>
<keyword evidence="4" id="KW-0227">DNA damage</keyword>
<sequence length="557" mass="60936">MSIHSVTKGEASSLADQLSKVLPQGYQFGIHHLSTPPTQTDALCSAPPGEREDNTYCENHFLAVTIDANTASKNGPDTTTTTGAAVTPGHVLILAIEILIYTTAYSSTFFVSKADSTGYLALLDLPKGAPSPIREICTTILAYLVQHRRRKGLQCVVSLFARAQDQYLFPLSVQNKSKHVLDDRGLVKWWCRVLHPLVDISSTGGSWADVKGHLVVPGLDKYEMRAFLPRAPDGESRWVLSHPLEKISHYTREYDWVPARCLIPSFPDDPKSRYRDELDEEANRSKLLRTSGMWKSVRSLDQFWEMMAFRQECSSGRLTGFIWVVFEPGGDGKGSSAPTAAASNATAAPSPPSTPPKNAQGRPTTSYSTPRKLFPTSTSGRTPHGAPSKTKRAGEKKKRKKRLTGPIEPRQPHIKTQQRNYLLDRPSSTAYYRWPAEGRGRRVVGESDYKRSIELLLHLDFSTLDRARSSTKRWVSEVGMGESWVVEVVGMRESAVSAVSAAASSGGTPITATGASVNDLSGLVKRKRGHGAGEDGAGQPAKVNVLSAGLVRKKAKQ</sequence>
<evidence type="ECO:0000256" key="9">
    <source>
        <dbReference type="ARBA" id="ARBA00048940"/>
    </source>
</evidence>
<dbReference type="GO" id="GO:0006974">
    <property type="term" value="P:DNA damage response"/>
    <property type="evidence" value="ECO:0007669"/>
    <property type="project" value="UniProtKB-KW"/>
</dbReference>
<keyword evidence="5" id="KW-0007">Acetylation</keyword>
<dbReference type="EC" id="2.3.1.48" evidence="2"/>
<reference evidence="11 12" key="1">
    <citation type="journal article" date="2018" name="Mol. Ecol.">
        <title>The obligate alkalophilic soda-lake fungus Sodiomyces alkalinus has shifted to a protein diet.</title>
        <authorList>
            <person name="Grum-Grzhimaylo A.A."/>
            <person name="Falkoski D.L."/>
            <person name="van den Heuvel J."/>
            <person name="Valero-Jimenez C.A."/>
            <person name="Min B."/>
            <person name="Choi I.G."/>
            <person name="Lipzen A."/>
            <person name="Daum C.G."/>
            <person name="Aanen D.K."/>
            <person name="Tsang A."/>
            <person name="Henrissat B."/>
            <person name="Bilanenko E.N."/>
            <person name="de Vries R.P."/>
            <person name="van Kan J.A.L."/>
            <person name="Grigoriev I.V."/>
            <person name="Debets A.J.M."/>
        </authorList>
    </citation>
    <scope>NUCLEOTIDE SEQUENCE [LARGE SCALE GENOMIC DNA]</scope>
    <source>
        <strain evidence="11 12">F11</strain>
    </source>
</reference>
<dbReference type="PANTHER" id="PTHR31571">
    <property type="entry name" value="ALTERED INHERITANCE OF MITOCHONDRIA PROTEIN 6"/>
    <property type="match status" value="1"/>
</dbReference>
<dbReference type="SMART" id="SM01250">
    <property type="entry name" value="KAT11"/>
    <property type="match status" value="1"/>
</dbReference>
<dbReference type="GO" id="GO:0032931">
    <property type="term" value="F:histone H3K56 acetyltransferase activity"/>
    <property type="evidence" value="ECO:0007669"/>
    <property type="project" value="TreeGrafter"/>
</dbReference>
<name>A0A3N2PJN5_SODAK</name>
<dbReference type="PANTHER" id="PTHR31571:SF2">
    <property type="entry name" value="HISTONE ACETYLTRANSFERASE RTT109"/>
    <property type="match status" value="1"/>
</dbReference>
<protein>
    <recommendedName>
        <fullName evidence="2">histone acetyltransferase</fullName>
        <ecNumber evidence="2">2.3.1.48</ecNumber>
    </recommendedName>
</protein>
<dbReference type="Proteomes" id="UP000272025">
    <property type="component" value="Unassembled WGS sequence"/>
</dbReference>
<evidence type="ECO:0000313" key="12">
    <source>
        <dbReference type="Proteomes" id="UP000272025"/>
    </source>
</evidence>
<feature type="compositionally biased region" description="Polar residues" evidence="10">
    <location>
        <begin position="361"/>
        <end position="381"/>
    </location>
</feature>
<dbReference type="OrthoDB" id="3361892at2759"/>
<evidence type="ECO:0000256" key="2">
    <source>
        <dbReference type="ARBA" id="ARBA00013184"/>
    </source>
</evidence>
<dbReference type="STRING" id="1314773.A0A3N2PJN5"/>
<organism evidence="11 12">
    <name type="scientific">Sodiomyces alkalinus (strain CBS 110278 / VKM F-3762 / F11)</name>
    <name type="common">Alkaliphilic filamentous fungus</name>
    <dbReference type="NCBI Taxonomy" id="1314773"/>
    <lineage>
        <taxon>Eukaryota</taxon>
        <taxon>Fungi</taxon>
        <taxon>Dikarya</taxon>
        <taxon>Ascomycota</taxon>
        <taxon>Pezizomycotina</taxon>
        <taxon>Sordariomycetes</taxon>
        <taxon>Hypocreomycetidae</taxon>
        <taxon>Glomerellales</taxon>
        <taxon>Plectosphaerellaceae</taxon>
        <taxon>Sodiomyces</taxon>
    </lineage>
</organism>
<comment type="subcellular location">
    <subcellularLocation>
        <location evidence="1">Nucleus</location>
    </subcellularLocation>
</comment>
<gene>
    <name evidence="11" type="ORF">SODALDRAFT_329704</name>
</gene>
<feature type="compositionally biased region" description="Basic residues" evidence="10">
    <location>
        <begin position="389"/>
        <end position="403"/>
    </location>
</feature>
<evidence type="ECO:0000256" key="6">
    <source>
        <dbReference type="ARBA" id="ARBA00023015"/>
    </source>
</evidence>
<dbReference type="GO" id="GO:0006355">
    <property type="term" value="P:regulation of DNA-templated transcription"/>
    <property type="evidence" value="ECO:0007669"/>
    <property type="project" value="InterPro"/>
</dbReference>
<accession>A0A3N2PJN5</accession>
<dbReference type="PROSITE" id="PS51728">
    <property type="entry name" value="RTT109_HAT"/>
    <property type="match status" value="1"/>
</dbReference>
<evidence type="ECO:0000256" key="1">
    <source>
        <dbReference type="ARBA" id="ARBA00004123"/>
    </source>
</evidence>
<keyword evidence="8" id="KW-0539">Nucleus</keyword>
<dbReference type="InterPro" id="IPR016849">
    <property type="entry name" value="Rtt109"/>
</dbReference>
<dbReference type="InterPro" id="IPR051236">
    <property type="entry name" value="HAT_RTT109-like"/>
</dbReference>
<keyword evidence="6" id="KW-0805">Transcription regulation</keyword>
<feature type="region of interest" description="Disordered" evidence="10">
    <location>
        <begin position="332"/>
        <end position="418"/>
    </location>
</feature>
<keyword evidence="12" id="KW-1185">Reference proteome</keyword>
<keyword evidence="3" id="KW-0808">Transferase</keyword>
<dbReference type="Pfam" id="PF08214">
    <property type="entry name" value="HAT_KAT11"/>
    <property type="match status" value="1"/>
</dbReference>
<evidence type="ECO:0000256" key="5">
    <source>
        <dbReference type="ARBA" id="ARBA00022990"/>
    </source>
</evidence>
<dbReference type="EMBL" id="ML119068">
    <property type="protein sequence ID" value="ROT34594.1"/>
    <property type="molecule type" value="Genomic_DNA"/>
</dbReference>
<evidence type="ECO:0000256" key="3">
    <source>
        <dbReference type="ARBA" id="ARBA00022679"/>
    </source>
</evidence>
<dbReference type="GO" id="GO:0005634">
    <property type="term" value="C:nucleus"/>
    <property type="evidence" value="ECO:0007669"/>
    <property type="project" value="UniProtKB-SubCell"/>
</dbReference>
<proteinExistence type="predicted"/>
<evidence type="ECO:0000256" key="10">
    <source>
        <dbReference type="SAM" id="MobiDB-lite"/>
    </source>
</evidence>
<comment type="catalytic activity">
    <reaction evidence="9">
        <text>L-lysyl-[histone] + acetyl-CoA = N(6)-acetyl-L-lysyl-[histone] + CoA + H(+)</text>
        <dbReference type="Rhea" id="RHEA:21992"/>
        <dbReference type="Rhea" id="RHEA-COMP:9845"/>
        <dbReference type="Rhea" id="RHEA-COMP:11338"/>
        <dbReference type="ChEBI" id="CHEBI:15378"/>
        <dbReference type="ChEBI" id="CHEBI:29969"/>
        <dbReference type="ChEBI" id="CHEBI:57287"/>
        <dbReference type="ChEBI" id="CHEBI:57288"/>
        <dbReference type="ChEBI" id="CHEBI:61930"/>
        <dbReference type="EC" id="2.3.1.48"/>
    </reaction>
    <physiologicalReaction direction="left-to-right" evidence="9">
        <dbReference type="Rhea" id="RHEA:21993"/>
    </physiologicalReaction>
</comment>
<evidence type="ECO:0000256" key="7">
    <source>
        <dbReference type="ARBA" id="ARBA00023163"/>
    </source>
</evidence>
<evidence type="ECO:0000313" key="11">
    <source>
        <dbReference type="EMBL" id="ROT34594.1"/>
    </source>
</evidence>
<dbReference type="AlphaFoldDB" id="A0A3N2PJN5"/>
<feature type="compositionally biased region" description="Low complexity" evidence="10">
    <location>
        <begin position="335"/>
        <end position="348"/>
    </location>
</feature>
<evidence type="ECO:0000256" key="8">
    <source>
        <dbReference type="ARBA" id="ARBA00023242"/>
    </source>
</evidence>
<dbReference type="GeneID" id="39579493"/>